<dbReference type="AlphaFoldDB" id="A0A7U3HWT1"/>
<dbReference type="EMBL" id="CP038437">
    <property type="protein sequence ID" value="QRG26808.1"/>
    <property type="molecule type" value="Genomic_DNA"/>
</dbReference>
<gene>
    <name evidence="1" type="ORF">E4T21_21495</name>
</gene>
<dbReference type="RefSeq" id="WP_187775132.1">
    <property type="nucleotide sequence ID" value="NZ_CP038437.2"/>
</dbReference>
<protein>
    <submittedName>
        <fullName evidence="1">Uncharacterized protein</fullName>
    </submittedName>
</protein>
<evidence type="ECO:0000313" key="1">
    <source>
        <dbReference type="EMBL" id="QRG26808.1"/>
    </source>
</evidence>
<evidence type="ECO:0000313" key="2">
    <source>
        <dbReference type="Proteomes" id="UP000324285"/>
    </source>
</evidence>
<dbReference type="KEGG" id="hbh:E4T21_21495"/>
<proteinExistence type="predicted"/>
<keyword evidence="2" id="KW-1185">Reference proteome</keyword>
<dbReference type="Proteomes" id="UP000324285">
    <property type="component" value="Chromosome"/>
</dbReference>
<sequence>MAFHTPNRKIRAIERRNAQLRAELFAKLFRCIGRAPRKAMARLRAFRFRRRN</sequence>
<name>A0A7U3HWT1_9GAMM</name>
<accession>A0A7U3HWT1</accession>
<organism evidence="1 2">
    <name type="scientific">Halomonas binhaiensis</name>
    <dbReference type="NCBI Taxonomy" id="2562282"/>
    <lineage>
        <taxon>Bacteria</taxon>
        <taxon>Pseudomonadati</taxon>
        <taxon>Pseudomonadota</taxon>
        <taxon>Gammaproteobacteria</taxon>
        <taxon>Oceanospirillales</taxon>
        <taxon>Halomonadaceae</taxon>
        <taxon>Halomonas</taxon>
    </lineage>
</organism>
<reference evidence="1" key="1">
    <citation type="submission" date="2021-02" db="EMBL/GenBank/DDBJ databases">
        <title>Strain Y2R2, a novel species of the genus Halomonas.</title>
        <authorList>
            <person name="Huang H."/>
        </authorList>
    </citation>
    <scope>NUCLEOTIDE SEQUENCE</scope>
    <source>
        <strain evidence="1">Y2R2</strain>
    </source>
</reference>